<dbReference type="Gene3D" id="2.40.30.170">
    <property type="match status" value="1"/>
</dbReference>
<dbReference type="PROSITE" id="PS00211">
    <property type="entry name" value="ABC_TRANSPORTER_1"/>
    <property type="match status" value="1"/>
</dbReference>
<keyword evidence="1" id="KW-0547">Nucleotide-binding</keyword>
<dbReference type="SUPFAM" id="SSF52540">
    <property type="entry name" value="P-loop containing nucleoside triphosphate hydrolases"/>
    <property type="match status" value="1"/>
</dbReference>
<reference evidence="6 7" key="1">
    <citation type="submission" date="2018-01" db="EMBL/GenBank/DDBJ databases">
        <title>Co-occurrence of chitin degradation, pigmentation and bioactivity in marine Pseudoalteromonas.</title>
        <authorList>
            <person name="Paulsen S."/>
            <person name="Gram L."/>
            <person name="Machado H."/>
        </authorList>
    </citation>
    <scope>NUCLEOTIDE SEQUENCE [LARGE SCALE GENOMIC DNA]</scope>
    <source>
        <strain evidence="6 7">S3898</strain>
    </source>
</reference>
<dbReference type="AlphaFoldDB" id="A0A4Q7IUA6"/>
<evidence type="ECO:0000313" key="6">
    <source>
        <dbReference type="EMBL" id="RZQ54877.1"/>
    </source>
</evidence>
<organism evidence="6 7">
    <name type="scientific">Pseudoalteromonas phenolica</name>
    <dbReference type="NCBI Taxonomy" id="161398"/>
    <lineage>
        <taxon>Bacteria</taxon>
        <taxon>Pseudomonadati</taxon>
        <taxon>Pseudomonadota</taxon>
        <taxon>Gammaproteobacteria</taxon>
        <taxon>Alteromonadales</taxon>
        <taxon>Pseudoalteromonadaceae</taxon>
        <taxon>Pseudoalteromonas</taxon>
    </lineage>
</organism>
<sequence>MDVLVKPKRQFKRLHSVVILLGVLIFSSIWLFFQPSYAQQVNKKDIWSASVKQGDLALSVSGFGRLKSKKPRLLTAKSQATVDEIVLKPGAEVTPESIILRLSDPNITQSVRDAKRAYIDSQNHRIQTDINQKRESLAQQAELALIQAELESAELEANAQNQLVSKGIVSNIDYQRTKLQVRQLTRRLEIETARITQLEALHAANLKIADSNILAQQEALDLVQQQLDSLTVKAGIYGVVQSLRVELGQAVNLGEQLALVGSTTDLYALLNVPQSKMQSIQLAQAVRINTRRGEIKGEVIRIDPVINNGNIQVEVALNGELTDNARPELNIEGTIAVGQLQDALFIKKPVNVKAFSNSTLSVNQRASMRNEYIGFVFQSFNLIDELSVFDNVALPLRYRETALSQEEVKQKVDLCLAKVEMTHRTSHKPNQLSGGQQQRVAIARALVNDPAILLVDEPTGNLDSKNGDAVMAMLAELNRQGTTICMVTHDPRYADMAKRKLHLLDGVMTDEFKMELAV</sequence>
<dbReference type="Gene3D" id="3.40.50.300">
    <property type="entry name" value="P-loop containing nucleotide triphosphate hydrolases"/>
    <property type="match status" value="1"/>
</dbReference>
<dbReference type="GO" id="GO:0005524">
    <property type="term" value="F:ATP binding"/>
    <property type="evidence" value="ECO:0007669"/>
    <property type="project" value="UniProtKB-KW"/>
</dbReference>
<keyword evidence="4" id="KW-1133">Transmembrane helix</keyword>
<feature type="coiled-coil region" evidence="3">
    <location>
        <begin position="136"/>
        <end position="201"/>
    </location>
</feature>
<dbReference type="Gene3D" id="2.40.50.100">
    <property type="match status" value="1"/>
</dbReference>
<dbReference type="PROSITE" id="PS50893">
    <property type="entry name" value="ABC_TRANSPORTER_2"/>
    <property type="match status" value="1"/>
</dbReference>
<keyword evidence="4" id="KW-0472">Membrane</keyword>
<dbReference type="PANTHER" id="PTHR42798:SF6">
    <property type="entry name" value="CELL DIVISION ATP-BINDING PROTEIN FTSE"/>
    <property type="match status" value="1"/>
</dbReference>
<keyword evidence="2" id="KW-0067">ATP-binding</keyword>
<feature type="transmembrane region" description="Helical" evidence="4">
    <location>
        <begin position="14"/>
        <end position="33"/>
    </location>
</feature>
<evidence type="ECO:0000256" key="1">
    <source>
        <dbReference type="ARBA" id="ARBA00022741"/>
    </source>
</evidence>
<dbReference type="Gene3D" id="1.10.287.470">
    <property type="entry name" value="Helix hairpin bin"/>
    <property type="match status" value="1"/>
</dbReference>
<evidence type="ECO:0000259" key="5">
    <source>
        <dbReference type="PROSITE" id="PS50893"/>
    </source>
</evidence>
<dbReference type="Pfam" id="PF00005">
    <property type="entry name" value="ABC_tran"/>
    <property type="match status" value="1"/>
</dbReference>
<dbReference type="PANTHER" id="PTHR42798">
    <property type="entry name" value="LIPOPROTEIN-RELEASING SYSTEM ATP-BINDING PROTEIN LOLD"/>
    <property type="match status" value="1"/>
</dbReference>
<protein>
    <recommendedName>
        <fullName evidence="5">ABC transporter domain-containing protein</fullName>
    </recommendedName>
</protein>
<accession>A0A4Q7IUA6</accession>
<keyword evidence="4" id="KW-0812">Transmembrane</keyword>
<dbReference type="InterPro" id="IPR027417">
    <property type="entry name" value="P-loop_NTPase"/>
</dbReference>
<evidence type="ECO:0000313" key="7">
    <source>
        <dbReference type="Proteomes" id="UP000291338"/>
    </source>
</evidence>
<dbReference type="InterPro" id="IPR003439">
    <property type="entry name" value="ABC_transporter-like_ATP-bd"/>
</dbReference>
<gene>
    <name evidence="6" type="ORF">C1E23_01485</name>
</gene>
<keyword evidence="3" id="KW-0175">Coiled coil</keyword>
<evidence type="ECO:0000256" key="2">
    <source>
        <dbReference type="ARBA" id="ARBA00022840"/>
    </source>
</evidence>
<dbReference type="RefSeq" id="WP_130253878.1">
    <property type="nucleotide sequence ID" value="NZ_PPSX01000006.1"/>
</dbReference>
<dbReference type="Proteomes" id="UP000291338">
    <property type="component" value="Unassembled WGS sequence"/>
</dbReference>
<comment type="caution">
    <text evidence="6">The sequence shown here is derived from an EMBL/GenBank/DDBJ whole genome shotgun (WGS) entry which is preliminary data.</text>
</comment>
<evidence type="ECO:0000256" key="4">
    <source>
        <dbReference type="SAM" id="Phobius"/>
    </source>
</evidence>
<dbReference type="GO" id="GO:0016887">
    <property type="term" value="F:ATP hydrolysis activity"/>
    <property type="evidence" value="ECO:0007669"/>
    <property type="project" value="InterPro"/>
</dbReference>
<name>A0A4Q7IUA6_9GAMM</name>
<proteinExistence type="predicted"/>
<feature type="domain" description="ABC transporter" evidence="5">
    <location>
        <begin position="267"/>
        <end position="518"/>
    </location>
</feature>
<dbReference type="InterPro" id="IPR017871">
    <property type="entry name" value="ABC_transporter-like_CS"/>
</dbReference>
<dbReference type="EMBL" id="PPSX01000006">
    <property type="protein sequence ID" value="RZQ54877.1"/>
    <property type="molecule type" value="Genomic_DNA"/>
</dbReference>
<evidence type="ECO:0000256" key="3">
    <source>
        <dbReference type="SAM" id="Coils"/>
    </source>
</evidence>